<keyword evidence="2" id="KW-1185">Reference proteome</keyword>
<evidence type="ECO:0000313" key="2">
    <source>
        <dbReference type="Proteomes" id="UP000299084"/>
    </source>
</evidence>
<dbReference type="EMBL" id="JWIN03000001">
    <property type="protein sequence ID" value="KAB1283763.1"/>
    <property type="molecule type" value="Genomic_DNA"/>
</dbReference>
<reference evidence="1 2" key="1">
    <citation type="journal article" date="2019" name="Mol. Ecol. Resour.">
        <title>Improving Illumina assemblies with Hi-C and long reads: an example with the North African dromedary.</title>
        <authorList>
            <person name="Elbers J.P."/>
            <person name="Rogers M.F."/>
            <person name="Perelman P.L."/>
            <person name="Proskuryakova A.A."/>
            <person name="Serdyukova N.A."/>
            <person name="Johnson W.E."/>
            <person name="Horin P."/>
            <person name="Corander J."/>
            <person name="Murphy D."/>
            <person name="Burger P.A."/>
        </authorList>
    </citation>
    <scope>NUCLEOTIDE SEQUENCE [LARGE SCALE GENOMIC DNA]</scope>
    <source>
        <strain evidence="1">Drom800</strain>
        <tissue evidence="1">Blood</tissue>
    </source>
</reference>
<dbReference type="Proteomes" id="UP000299084">
    <property type="component" value="Unassembled WGS sequence"/>
</dbReference>
<proteinExistence type="predicted"/>
<evidence type="ECO:0000313" key="1">
    <source>
        <dbReference type="EMBL" id="KAB1283763.1"/>
    </source>
</evidence>
<dbReference type="AlphaFoldDB" id="A0A5N4EJS8"/>
<accession>A0A5N4EJS8</accession>
<sequence length="34" mass="3868">MRTVGSTRGLDWMYCCWLRSTWGAMLLSSSSVPK</sequence>
<gene>
    <name evidence="1" type="ORF">Cadr_000000728</name>
</gene>
<protein>
    <submittedName>
        <fullName evidence="1">Uncharacterized protein</fullName>
    </submittedName>
</protein>
<name>A0A5N4EJS8_CAMDR</name>
<comment type="caution">
    <text evidence="1">The sequence shown here is derived from an EMBL/GenBank/DDBJ whole genome shotgun (WGS) entry which is preliminary data.</text>
</comment>
<organism evidence="1 2">
    <name type="scientific">Camelus dromedarius</name>
    <name type="common">Dromedary</name>
    <name type="synonym">Arabian camel</name>
    <dbReference type="NCBI Taxonomy" id="9838"/>
    <lineage>
        <taxon>Eukaryota</taxon>
        <taxon>Metazoa</taxon>
        <taxon>Chordata</taxon>
        <taxon>Craniata</taxon>
        <taxon>Vertebrata</taxon>
        <taxon>Euteleostomi</taxon>
        <taxon>Mammalia</taxon>
        <taxon>Eutheria</taxon>
        <taxon>Laurasiatheria</taxon>
        <taxon>Artiodactyla</taxon>
        <taxon>Tylopoda</taxon>
        <taxon>Camelidae</taxon>
        <taxon>Camelus</taxon>
    </lineage>
</organism>